<organism evidence="2">
    <name type="scientific">Fusarium oxysporum f. sp. sesami</name>
    <dbReference type="NCBI Taxonomy" id="654397"/>
    <lineage>
        <taxon>Eukaryota</taxon>
        <taxon>Fungi</taxon>
        <taxon>Dikarya</taxon>
        <taxon>Ascomycota</taxon>
        <taxon>Pezizomycotina</taxon>
        <taxon>Sordariomycetes</taxon>
        <taxon>Hypocreomycetidae</taxon>
        <taxon>Hypocreales</taxon>
        <taxon>Nectriaceae</taxon>
        <taxon>Fusarium</taxon>
        <taxon>Fusarium oxysporum species complex</taxon>
    </lineage>
</organism>
<feature type="chain" id="PRO_5026199818" evidence="1">
    <location>
        <begin position="17"/>
        <end position="226"/>
    </location>
</feature>
<evidence type="ECO:0000313" key="2">
    <source>
        <dbReference type="EMBL" id="QID05168.1"/>
    </source>
</evidence>
<keyword evidence="1" id="KW-0732">Signal</keyword>
<accession>A0A6G6A8Q3</accession>
<feature type="signal peptide" evidence="1">
    <location>
        <begin position="1"/>
        <end position="16"/>
    </location>
</feature>
<reference evidence="2" key="1">
    <citation type="journal article" date="2020" name="Phytopathology">
        <title>Identification of pathogenic groups and pathogenic molecular characterization of Fusarium oxysporum f. sp. sesami in China.</title>
        <authorList>
            <person name="Duan Y."/>
            <person name="Qu W."/>
            <person name="Chang S."/>
            <person name="Li C."/>
            <person name="Xu F."/>
            <person name="Ju M."/>
            <person name="Zhao R."/>
            <person name="Wang H."/>
            <person name="Zhang H."/>
            <person name="Miao H."/>
        </authorList>
    </citation>
    <scope>NUCLEOTIDE SEQUENCE</scope>
    <source>
        <strain evidence="2">FS08027</strain>
    </source>
</reference>
<evidence type="ECO:0000256" key="1">
    <source>
        <dbReference type="SAM" id="SignalP"/>
    </source>
</evidence>
<proteinExistence type="predicted"/>
<protein>
    <submittedName>
        <fullName evidence="2">Secreted in xylem 6</fullName>
    </submittedName>
</protein>
<dbReference type="AlphaFoldDB" id="A0A6G6A8Q3"/>
<dbReference type="EMBL" id="MN417209">
    <property type="protein sequence ID" value="QID05168.1"/>
    <property type="molecule type" value="Genomic_DNA"/>
</dbReference>
<sequence length="226" mass="23877">MKVALVISIFIASCIASPLDPAKTPTSPPGAEHTLHYVDEGPTGPPFFPVDNSLTLVSRDTLPPTCPTGTTYDSSTCFNASFIRGLCVSNRPGGPGVRTGVNCNKNEICVQRNLSNGKPYAKCIDIHQLVSWKTSPDGGKSGCTTVEASPIGSYKLGTIVYDVNKHPIQVSKINYLGEPGDADDGIGGSVSSFSSGLFRFTGSNYMKVCIFSGGAGNLNAYTWLWS</sequence>
<name>A0A6G6A8Q3_FUSOX</name>